<feature type="transmembrane region" description="Helical" evidence="20">
    <location>
        <begin position="174"/>
        <end position="196"/>
    </location>
</feature>
<dbReference type="InterPro" id="IPR048254">
    <property type="entry name" value="CDP_ALCOHOL_P_TRANSF_CS"/>
</dbReference>
<evidence type="ECO:0000256" key="18">
    <source>
        <dbReference type="PIRNR" id="PIRNR000848"/>
    </source>
</evidence>
<keyword evidence="15" id="KW-0464">Manganese</keyword>
<dbReference type="GO" id="GO:0003881">
    <property type="term" value="F:CDP-diacylglycerol-inositol 3-phosphatidyltransferase activity"/>
    <property type="evidence" value="ECO:0007669"/>
    <property type="project" value="UniProtKB-UniRule"/>
</dbReference>
<evidence type="ECO:0000256" key="11">
    <source>
        <dbReference type="ARBA" id="ARBA00022989"/>
    </source>
</evidence>
<proteinExistence type="inferred from homology"/>
<evidence type="ECO:0000313" key="21">
    <source>
        <dbReference type="EMBL" id="CDW58188.1"/>
    </source>
</evidence>
<evidence type="ECO:0000256" key="1">
    <source>
        <dbReference type="ARBA" id="ARBA00001936"/>
    </source>
</evidence>
<keyword evidence="9" id="KW-0479">Metal-binding</keyword>
<dbReference type="EC" id="2.7.8.11" evidence="5 18"/>
<evidence type="ECO:0000256" key="4">
    <source>
        <dbReference type="ARBA" id="ARBA00010441"/>
    </source>
</evidence>
<evidence type="ECO:0000256" key="16">
    <source>
        <dbReference type="ARBA" id="ARBA00023264"/>
    </source>
</evidence>
<evidence type="ECO:0000256" key="10">
    <source>
        <dbReference type="ARBA" id="ARBA00022842"/>
    </source>
</evidence>
<evidence type="ECO:0000256" key="20">
    <source>
        <dbReference type="SAM" id="Phobius"/>
    </source>
</evidence>
<dbReference type="InterPro" id="IPR014387">
    <property type="entry name" value="CDP_diag_ino_3_P_euk"/>
</dbReference>
<evidence type="ECO:0000256" key="13">
    <source>
        <dbReference type="ARBA" id="ARBA00023136"/>
    </source>
</evidence>
<dbReference type="PIRSF" id="PIRSF000848">
    <property type="entry name" value="CDP_diag_ino_3_P"/>
    <property type="match status" value="1"/>
</dbReference>
<name>A0A077ZFA8_TRITR</name>
<dbReference type="PROSITE" id="PS00379">
    <property type="entry name" value="CDP_ALCOHOL_P_TRANSF"/>
    <property type="match status" value="1"/>
</dbReference>
<dbReference type="Gene3D" id="1.20.120.1760">
    <property type="match status" value="1"/>
</dbReference>
<dbReference type="PANTHER" id="PTHR15362:SF4">
    <property type="entry name" value="CDP-DIACYLGLYCEROL--INOSITOL 3-PHOSPHATIDYLTRANSFERASE"/>
    <property type="match status" value="1"/>
</dbReference>
<comment type="catalytic activity">
    <reaction evidence="18">
        <text>a CDP-1,2-diacyl-sn-glycerol + myo-inositol = a 1,2-diacyl-sn-glycero-3-phospho-(1D-myo-inositol) + CMP + H(+)</text>
        <dbReference type="Rhea" id="RHEA:11580"/>
        <dbReference type="ChEBI" id="CHEBI:15378"/>
        <dbReference type="ChEBI" id="CHEBI:17268"/>
        <dbReference type="ChEBI" id="CHEBI:57880"/>
        <dbReference type="ChEBI" id="CHEBI:58332"/>
        <dbReference type="ChEBI" id="CHEBI:60377"/>
        <dbReference type="EC" id="2.7.8.11"/>
    </reaction>
</comment>
<dbReference type="AlphaFoldDB" id="A0A077ZFA8"/>
<keyword evidence="16 18" id="KW-1208">Phospholipid metabolism</keyword>
<dbReference type="GO" id="GO:0006661">
    <property type="term" value="P:phosphatidylinositol biosynthetic process"/>
    <property type="evidence" value="ECO:0007669"/>
    <property type="project" value="TreeGrafter"/>
</dbReference>
<dbReference type="Pfam" id="PF01066">
    <property type="entry name" value="CDP-OH_P_transf"/>
    <property type="match status" value="1"/>
</dbReference>
<comment type="subcellular location">
    <subcellularLocation>
        <location evidence="3">Membrane</location>
        <topology evidence="3">Multi-pass membrane protein</topology>
    </subcellularLocation>
</comment>
<feature type="transmembrane region" description="Helical" evidence="20">
    <location>
        <begin position="7"/>
        <end position="32"/>
    </location>
</feature>
<evidence type="ECO:0000256" key="7">
    <source>
        <dbReference type="ARBA" id="ARBA00022679"/>
    </source>
</evidence>
<feature type="transmembrane region" description="Helical" evidence="20">
    <location>
        <begin position="148"/>
        <end position="168"/>
    </location>
</feature>
<dbReference type="STRING" id="36087.A0A077ZFA8"/>
<dbReference type="GO" id="GO:0016020">
    <property type="term" value="C:membrane"/>
    <property type="evidence" value="ECO:0007669"/>
    <property type="project" value="UniProtKB-SubCell"/>
</dbReference>
<keyword evidence="6 18" id="KW-0444">Lipid biosynthesis</keyword>
<keyword evidence="7 18" id="KW-0808">Transferase</keyword>
<keyword evidence="14 18" id="KW-0594">Phospholipid biosynthesis</keyword>
<keyword evidence="12 18" id="KW-0443">Lipid metabolism</keyword>
<keyword evidence="13 18" id="KW-0472">Membrane</keyword>
<dbReference type="InterPro" id="IPR000462">
    <property type="entry name" value="CDP-OH_P_trans"/>
</dbReference>
<evidence type="ECO:0000256" key="15">
    <source>
        <dbReference type="ARBA" id="ARBA00023211"/>
    </source>
</evidence>
<evidence type="ECO:0000256" key="5">
    <source>
        <dbReference type="ARBA" id="ARBA00013212"/>
    </source>
</evidence>
<evidence type="ECO:0000256" key="19">
    <source>
        <dbReference type="RuleBase" id="RU003750"/>
    </source>
</evidence>
<keyword evidence="22" id="KW-1185">Reference proteome</keyword>
<evidence type="ECO:0000256" key="8">
    <source>
        <dbReference type="ARBA" id="ARBA00022692"/>
    </source>
</evidence>
<evidence type="ECO:0000313" key="22">
    <source>
        <dbReference type="Proteomes" id="UP000030665"/>
    </source>
</evidence>
<evidence type="ECO:0000256" key="6">
    <source>
        <dbReference type="ARBA" id="ARBA00022516"/>
    </source>
</evidence>
<evidence type="ECO:0000256" key="3">
    <source>
        <dbReference type="ARBA" id="ARBA00004141"/>
    </source>
</evidence>
<evidence type="ECO:0000256" key="14">
    <source>
        <dbReference type="ARBA" id="ARBA00023209"/>
    </source>
</evidence>
<keyword evidence="8 20" id="KW-0812">Transmembrane</keyword>
<dbReference type="FunFam" id="1.20.120.1760:FF:000003">
    <property type="entry name" value="CDP-diacylglycerol--inositol 3-phosphatidyltransferase"/>
    <property type="match status" value="1"/>
</dbReference>
<organism evidence="21 22">
    <name type="scientific">Trichuris trichiura</name>
    <name type="common">Whipworm</name>
    <name type="synonym">Trichocephalus trichiurus</name>
    <dbReference type="NCBI Taxonomy" id="36087"/>
    <lineage>
        <taxon>Eukaryota</taxon>
        <taxon>Metazoa</taxon>
        <taxon>Ecdysozoa</taxon>
        <taxon>Nematoda</taxon>
        <taxon>Enoplea</taxon>
        <taxon>Dorylaimia</taxon>
        <taxon>Trichinellida</taxon>
        <taxon>Trichuridae</taxon>
        <taxon>Trichuris</taxon>
    </lineage>
</organism>
<comment type="cofactor">
    <cofactor evidence="1">
        <name>Mn(2+)</name>
        <dbReference type="ChEBI" id="CHEBI:29035"/>
    </cofactor>
</comment>
<dbReference type="InterPro" id="IPR043130">
    <property type="entry name" value="CDP-OH_PTrfase_TM_dom"/>
</dbReference>
<accession>A0A077ZFA8</accession>
<evidence type="ECO:0000256" key="12">
    <source>
        <dbReference type="ARBA" id="ARBA00023098"/>
    </source>
</evidence>
<dbReference type="EMBL" id="HG806282">
    <property type="protein sequence ID" value="CDW58188.1"/>
    <property type="molecule type" value="Genomic_DNA"/>
</dbReference>
<dbReference type="OrthoDB" id="10251079at2759"/>
<keyword evidence="10" id="KW-0460">Magnesium</keyword>
<comment type="cofactor">
    <cofactor evidence="2">
        <name>Mg(2+)</name>
        <dbReference type="ChEBI" id="CHEBI:18420"/>
    </cofactor>
</comment>
<evidence type="ECO:0000256" key="2">
    <source>
        <dbReference type="ARBA" id="ARBA00001946"/>
    </source>
</evidence>
<dbReference type="GO" id="GO:0005794">
    <property type="term" value="C:Golgi apparatus"/>
    <property type="evidence" value="ECO:0007669"/>
    <property type="project" value="TreeGrafter"/>
</dbReference>
<comment type="similarity">
    <text evidence="4 18 19">Belongs to the CDP-alcohol phosphatidyltransferase class-I family.</text>
</comment>
<gene>
    <name evidence="21" type="ORF">TTRE_0000649301</name>
</gene>
<reference evidence="21" key="2">
    <citation type="submission" date="2014-03" db="EMBL/GenBank/DDBJ databases">
        <title>The whipworm genome and dual-species transcriptomics of an intimate host-pathogen interaction.</title>
        <authorList>
            <person name="Foth B.J."/>
            <person name="Tsai I.J."/>
            <person name="Reid A.J."/>
            <person name="Bancroft A.J."/>
            <person name="Nichol S."/>
            <person name="Tracey A."/>
            <person name="Holroyd N."/>
            <person name="Cotton J.A."/>
            <person name="Stanley E.J."/>
            <person name="Zarowiecki M."/>
            <person name="Liu J.Z."/>
            <person name="Huckvale T."/>
            <person name="Cooper P.J."/>
            <person name="Grencis R.K."/>
            <person name="Berriman M."/>
        </authorList>
    </citation>
    <scope>NUCLEOTIDE SEQUENCE [LARGE SCALE GENOMIC DNA]</scope>
</reference>
<protein>
    <recommendedName>
        <fullName evidence="17 18">CDP-diacylglycerol--inositol 3-phosphatidyltransferase</fullName>
        <ecNumber evidence="5 18">2.7.8.11</ecNumber>
    </recommendedName>
</protein>
<keyword evidence="11 20" id="KW-1133">Transmembrane helix</keyword>
<reference evidence="21" key="1">
    <citation type="submission" date="2014-01" db="EMBL/GenBank/DDBJ databases">
        <authorList>
            <person name="Aslett M."/>
        </authorList>
    </citation>
    <scope>NUCLEOTIDE SEQUENCE</scope>
</reference>
<evidence type="ECO:0000256" key="9">
    <source>
        <dbReference type="ARBA" id="ARBA00022723"/>
    </source>
</evidence>
<dbReference type="GO" id="GO:0046872">
    <property type="term" value="F:metal ion binding"/>
    <property type="evidence" value="ECO:0007669"/>
    <property type="project" value="UniProtKB-KW"/>
</dbReference>
<dbReference type="PANTHER" id="PTHR15362">
    <property type="entry name" value="PHOSPHATIDYLINOSITOL SYNTHASE"/>
    <property type="match status" value="1"/>
</dbReference>
<sequence>MMKTERNVFFFIPNLIGYMRVVLTVLSCYYMATHYRAAALFYVCSSLLDAVDGYAARYFNQSSQFGAMLDMLTDRCTTLCLLCALSVFYPKQLLFFQIFAALDVSSHWLYMHRQSIKNPHHDLLGSKSHKNVSSTSNPLLHLYYTSKAFLFLMCFGNEAFFWALYVAHFDPGPIIPILEVRCMTALAFLSFPIALVKSGISVVHLITAAKSIARIDAKPIRSS</sequence>
<dbReference type="Proteomes" id="UP000030665">
    <property type="component" value="Unassembled WGS sequence"/>
</dbReference>
<evidence type="ECO:0000256" key="17">
    <source>
        <dbReference type="ARBA" id="ARBA00070582"/>
    </source>
</evidence>